<evidence type="ECO:0000313" key="3">
    <source>
        <dbReference type="Proteomes" id="UP000007881"/>
    </source>
</evidence>
<dbReference type="Proteomes" id="UP000007881">
    <property type="component" value="Chromosome"/>
</dbReference>
<keyword evidence="1" id="KW-1133">Transmembrane helix</keyword>
<dbReference type="KEGG" id="phm:PSMK_17780"/>
<reference evidence="2 3" key="1">
    <citation type="submission" date="2012-02" db="EMBL/GenBank/DDBJ databases">
        <title>Complete genome sequence of Phycisphaera mikurensis NBRC 102666.</title>
        <authorList>
            <person name="Ankai A."/>
            <person name="Hosoyama A."/>
            <person name="Terui Y."/>
            <person name="Sekine M."/>
            <person name="Fukai R."/>
            <person name="Kato Y."/>
            <person name="Nakamura S."/>
            <person name="Yamada-Narita S."/>
            <person name="Kawakoshi A."/>
            <person name="Fukunaga Y."/>
            <person name="Yamazaki S."/>
            <person name="Fujita N."/>
        </authorList>
    </citation>
    <scope>NUCLEOTIDE SEQUENCE [LARGE SCALE GENOMIC DNA]</scope>
    <source>
        <strain evidence="3">NBRC 102666 / KCTC 22515 / FYK2301M01</strain>
    </source>
</reference>
<accession>I0IF99</accession>
<evidence type="ECO:0000313" key="2">
    <source>
        <dbReference type="EMBL" id="BAM03937.1"/>
    </source>
</evidence>
<evidence type="ECO:0000256" key="1">
    <source>
        <dbReference type="SAM" id="Phobius"/>
    </source>
</evidence>
<name>I0IF99_PHYMF</name>
<protein>
    <submittedName>
        <fullName evidence="2">Uncharacterized protein</fullName>
    </submittedName>
</protein>
<sequence length="769" mass="78626">MAAAPLRVWPQEPAAAASPGGVSFTSPLLEAGLAGVTSPGAWTPLLVELQNAGDADLDLTLVWSLPDAAGDTAEMVRRLPVPAGRSAAAWLYGVPRPGPPPADGWPVVALDAGGAVVAAAAARADPTRRLDTGEELILQLSGSDLGLGDYQRQAASHAKRRLLRGLRLDELPDRAQGLQAVGAIVWAADGGGDPTAAGVPAAALGAWIRGGGHLVVVLPAVGERWTQSPLAALLPLPAGTAPRRGEVELPTLGVVRPADADAAQAWILPDRDAEVLLRAASGEALVTSARRGFGKVTLVGLDLTAAAYRDAGLPSGTTRFWNDVFGWSDPAVSERREAVLRGQVAATPPQIQPARNLPAVEVGGFIERSLGLRGSVSTALTVLLGVLVLLPVALGALSLRGRTAGRGEAAAVLASPRRWAWPLFALACVGAAGLAAAVAFAGRPTGPSAIHQSVVDLDPAAGARRTRSWVSLFVPGFGRAAVELRGEGEAGATLLSTAGVRSGGGGFLDPQAYRVDAADPRAAELPLRSTTRPLRLDHAERDLPAAGSNRARLIGTAEHAPGTPRLRATLESSLAADLKDVLIVYCPGEGFAGSTQKPLPPRAWRYEPAGGGTVGVWPAGATLEVDGVPPRAVPLSVAAPLGEAGAGFNASGWLNAVLDQGGLAAAADRGLEPSLADPVRAGEALSFFGRLPPPDVNTVVPPFAARLQRALPGLVGLDLSHLTGGPRLIVLGHAEGDPLPVPLRVDGQVPPSSGRTLYRVIVDLEPAGS</sequence>
<dbReference type="EMBL" id="AP012338">
    <property type="protein sequence ID" value="BAM03937.1"/>
    <property type="molecule type" value="Genomic_DNA"/>
</dbReference>
<feature type="transmembrane region" description="Helical" evidence="1">
    <location>
        <begin position="379"/>
        <end position="399"/>
    </location>
</feature>
<organism evidence="2 3">
    <name type="scientific">Phycisphaera mikurensis (strain NBRC 102666 / KCTC 22515 / FYK2301M01)</name>
    <dbReference type="NCBI Taxonomy" id="1142394"/>
    <lineage>
        <taxon>Bacteria</taxon>
        <taxon>Pseudomonadati</taxon>
        <taxon>Planctomycetota</taxon>
        <taxon>Phycisphaerae</taxon>
        <taxon>Phycisphaerales</taxon>
        <taxon>Phycisphaeraceae</taxon>
        <taxon>Phycisphaera</taxon>
    </lineage>
</organism>
<keyword evidence="1" id="KW-0472">Membrane</keyword>
<feature type="transmembrane region" description="Helical" evidence="1">
    <location>
        <begin position="419"/>
        <end position="442"/>
    </location>
</feature>
<keyword evidence="3" id="KW-1185">Reference proteome</keyword>
<keyword evidence="1" id="KW-0812">Transmembrane</keyword>
<gene>
    <name evidence="2" type="ordered locus">PSMK_17780</name>
</gene>
<dbReference type="HOGENOM" id="CLU_363249_0_0_0"/>
<proteinExistence type="predicted"/>
<dbReference type="AlphaFoldDB" id="I0IF99"/>